<dbReference type="EMBL" id="LZYO01000021">
    <property type="protein sequence ID" value="ODH43975.1"/>
    <property type="molecule type" value="Genomic_DNA"/>
</dbReference>
<sequence length="191" mass="21664">MQYNYYSPWSVSNDAASGFLVRAIVRDSGTHVSVTSSEQAFEFLSQFCQQKKIQEQCLMGLATSLMFPTHNLTGVPVRLVSAESPLWQMEVSDDEKDADMKASFELLPYLMTISLHGLVPVLTISTPSENKQISRSQEALLLYLFEPLWSHECPISPWRPIGTIDLQDAMIQVQIHSKCGSRYFLKCKHWS</sequence>
<protein>
    <submittedName>
        <fullName evidence="1">Uncharacterized protein</fullName>
    </submittedName>
</protein>
<comment type="caution">
    <text evidence="1">The sequence shown here is derived from an EMBL/GenBank/DDBJ whole genome shotgun (WGS) entry which is preliminary data.</text>
</comment>
<evidence type="ECO:0000313" key="2">
    <source>
        <dbReference type="Proteomes" id="UP000242814"/>
    </source>
</evidence>
<name>A0A1D2JMW0_PARBR</name>
<organism evidence="1 2">
    <name type="scientific">Paracoccidioides brasiliensis</name>
    <dbReference type="NCBI Taxonomy" id="121759"/>
    <lineage>
        <taxon>Eukaryota</taxon>
        <taxon>Fungi</taxon>
        <taxon>Dikarya</taxon>
        <taxon>Ascomycota</taxon>
        <taxon>Pezizomycotina</taxon>
        <taxon>Eurotiomycetes</taxon>
        <taxon>Eurotiomycetidae</taxon>
        <taxon>Onygenales</taxon>
        <taxon>Ajellomycetaceae</taxon>
        <taxon>Paracoccidioides</taxon>
    </lineage>
</organism>
<accession>A0A1D2JMW0</accession>
<dbReference type="Proteomes" id="UP000242814">
    <property type="component" value="Unassembled WGS sequence"/>
</dbReference>
<evidence type="ECO:0000313" key="1">
    <source>
        <dbReference type="EMBL" id="ODH43975.1"/>
    </source>
</evidence>
<reference evidence="1 2" key="1">
    <citation type="submission" date="2016-06" db="EMBL/GenBank/DDBJ databases">
        <authorList>
            <person name="Kjaerup R.B."/>
            <person name="Dalgaard T.S."/>
            <person name="Juul-Madsen H.R."/>
        </authorList>
    </citation>
    <scope>NUCLEOTIDE SEQUENCE [LARGE SCALE GENOMIC DNA]</scope>
    <source>
        <strain evidence="1 2">Pb300</strain>
    </source>
</reference>
<proteinExistence type="predicted"/>
<gene>
    <name evidence="1" type="ORF">ACO22_00947</name>
</gene>
<dbReference type="AlphaFoldDB" id="A0A1D2JMW0"/>
<dbReference type="VEuPathDB" id="FungiDB:PADG_11760"/>